<keyword evidence="7" id="KW-1185">Reference proteome</keyword>
<feature type="transmembrane region" description="Helical" evidence="5">
    <location>
        <begin position="67"/>
        <end position="88"/>
    </location>
</feature>
<reference evidence="6 7" key="1">
    <citation type="submission" date="2021-04" db="EMBL/GenBank/DDBJ databases">
        <title>Molecular and phenotypic characterization and identification of bacterial isolates recovered from the Anatolian ground squirrels (Spermophilus xanthoprymnus) and which have the potential to form a new species in the Campylobacter genus.</title>
        <authorList>
            <person name="Aydin F."/>
            <person name="Abay S."/>
            <person name="Kayman T."/>
            <person name="Karakaya E."/>
            <person name="Mustak H.K."/>
            <person name="Mustak I.B."/>
            <person name="Bilgin N."/>
            <person name="Duzler A."/>
            <person name="Sahin O."/>
            <person name="Guran O."/>
            <person name="Saticioglu I.B."/>
        </authorList>
    </citation>
    <scope>NUCLEOTIDE SEQUENCE [LARGE SCALE GENOMIC DNA]</scope>
    <source>
        <strain evidence="7">faydin-G24</strain>
    </source>
</reference>
<dbReference type="Pfam" id="PF02674">
    <property type="entry name" value="Colicin_V"/>
    <property type="match status" value="1"/>
</dbReference>
<evidence type="ECO:0000256" key="1">
    <source>
        <dbReference type="ARBA" id="ARBA00004141"/>
    </source>
</evidence>
<dbReference type="EMBL" id="JAGSSW010000001">
    <property type="protein sequence ID" value="MBR8463124.1"/>
    <property type="molecule type" value="Genomic_DNA"/>
</dbReference>
<feature type="transmembrane region" description="Helical" evidence="5">
    <location>
        <begin position="31"/>
        <end position="47"/>
    </location>
</feature>
<organism evidence="6 7">
    <name type="scientific">Campylobacter anatolicus</name>
    <dbReference type="NCBI Taxonomy" id="2829105"/>
    <lineage>
        <taxon>Bacteria</taxon>
        <taxon>Pseudomonadati</taxon>
        <taxon>Campylobacterota</taxon>
        <taxon>Epsilonproteobacteria</taxon>
        <taxon>Campylobacterales</taxon>
        <taxon>Campylobacteraceae</taxon>
        <taxon>Campylobacter</taxon>
    </lineage>
</organism>
<evidence type="ECO:0000256" key="3">
    <source>
        <dbReference type="ARBA" id="ARBA00022989"/>
    </source>
</evidence>
<sequence>MDAFNWFDIVVVALVLILGIKGLFNGLIKEAFGLIGLIGGLIVASRFSAQAETLINENIYKFDNASMLQFVGFVALWIVFWILCLLIGKFLSKMIALSGLGFLDRFGGFIAGSGKIFLIFAAVIAVISGTGLSKNFDPLFQNSKVHPTLLEAGKWITNIDVNQLKNDVNNIVTRTPDTNKTDALIKMDTNTSINLDKNTTNGDEQ</sequence>
<accession>A0ABS5HFS5</accession>
<evidence type="ECO:0000313" key="7">
    <source>
        <dbReference type="Proteomes" id="UP000682951"/>
    </source>
</evidence>
<dbReference type="PANTHER" id="PTHR36926:SF1">
    <property type="entry name" value="COLICIN V PRODUCTION PROTEIN"/>
    <property type="match status" value="1"/>
</dbReference>
<evidence type="ECO:0000256" key="4">
    <source>
        <dbReference type="ARBA" id="ARBA00023136"/>
    </source>
</evidence>
<dbReference type="InterPro" id="IPR052719">
    <property type="entry name" value="CvpA-like"/>
</dbReference>
<feature type="transmembrane region" description="Helical" evidence="5">
    <location>
        <begin position="109"/>
        <end position="132"/>
    </location>
</feature>
<evidence type="ECO:0000256" key="2">
    <source>
        <dbReference type="ARBA" id="ARBA00022692"/>
    </source>
</evidence>
<keyword evidence="4 5" id="KW-0472">Membrane</keyword>
<dbReference type="InterPro" id="IPR003825">
    <property type="entry name" value="Colicin-V_CvpA"/>
</dbReference>
<name>A0ABS5HFS5_9BACT</name>
<keyword evidence="2 5" id="KW-0812">Transmembrane</keyword>
<comment type="subcellular location">
    <subcellularLocation>
        <location evidence="1">Membrane</location>
        <topology evidence="1">Multi-pass membrane protein</topology>
    </subcellularLocation>
</comment>
<feature type="transmembrane region" description="Helical" evidence="5">
    <location>
        <begin position="6"/>
        <end position="24"/>
    </location>
</feature>
<gene>
    <name evidence="6" type="ORF">KDD93_00860</name>
</gene>
<proteinExistence type="predicted"/>
<dbReference type="Proteomes" id="UP000682951">
    <property type="component" value="Unassembled WGS sequence"/>
</dbReference>
<evidence type="ECO:0000313" key="6">
    <source>
        <dbReference type="EMBL" id="MBR8463124.1"/>
    </source>
</evidence>
<protein>
    <submittedName>
        <fullName evidence="6">CvpA family protein</fullName>
    </submittedName>
</protein>
<evidence type="ECO:0000256" key="5">
    <source>
        <dbReference type="SAM" id="Phobius"/>
    </source>
</evidence>
<comment type="caution">
    <text evidence="6">The sequence shown here is derived from an EMBL/GenBank/DDBJ whole genome shotgun (WGS) entry which is preliminary data.</text>
</comment>
<keyword evidence="3 5" id="KW-1133">Transmembrane helix</keyword>
<dbReference type="RefSeq" id="WP_212140738.1">
    <property type="nucleotide sequence ID" value="NZ_JAGSSW010000001.1"/>
</dbReference>
<dbReference type="PANTHER" id="PTHR36926">
    <property type="entry name" value="COLICIN V PRODUCTION PROTEIN"/>
    <property type="match status" value="1"/>
</dbReference>